<accession>A0A284VSL8</accession>
<gene>
    <name evidence="1" type="ORF">MNV_660014</name>
</gene>
<name>A0A284VSL8_9EURY</name>
<evidence type="ECO:0000313" key="2">
    <source>
        <dbReference type="Proteomes" id="UP000218615"/>
    </source>
</evidence>
<evidence type="ECO:0000313" key="1">
    <source>
        <dbReference type="EMBL" id="SNQ62276.1"/>
    </source>
</evidence>
<organism evidence="1 2">
    <name type="scientific">Candidatus Methanoperedens nitratireducens</name>
    <dbReference type="NCBI Taxonomy" id="1392998"/>
    <lineage>
        <taxon>Archaea</taxon>
        <taxon>Methanobacteriati</taxon>
        <taxon>Methanobacteriota</taxon>
        <taxon>Stenosarchaea group</taxon>
        <taxon>Methanomicrobia</taxon>
        <taxon>Methanosarcinales</taxon>
        <taxon>ANME-2 cluster</taxon>
        <taxon>Candidatus Methanoperedentaceae</taxon>
        <taxon>Candidatus Methanoperedens</taxon>
    </lineage>
</organism>
<dbReference type="RefSeq" id="WP_096206865.1">
    <property type="nucleotide sequence ID" value="NZ_FZMP01000214.1"/>
</dbReference>
<protein>
    <submittedName>
        <fullName evidence="1">Uncharacterized protein</fullName>
    </submittedName>
</protein>
<dbReference type="AlphaFoldDB" id="A0A284VSL8"/>
<dbReference type="EMBL" id="FZMP01000214">
    <property type="protein sequence ID" value="SNQ62276.1"/>
    <property type="molecule type" value="Genomic_DNA"/>
</dbReference>
<dbReference type="Proteomes" id="UP000218615">
    <property type="component" value="Unassembled WGS sequence"/>
</dbReference>
<proteinExistence type="predicted"/>
<keyword evidence="2" id="KW-1185">Reference proteome</keyword>
<sequence length="314" mass="36973">MKDEIKKYKPDINKEEEIWIKEFYEGIGNALFLVEQDTDTSLRQGYILLDQALERFLLNYLKHIEKADLIKDNKGKPVRFDDIISASKNKIDKSAGLLYRISQRHDVRDELQHRIAFTLGNTFHDYLNDIISLCKLIKLSDIDDKINTEKHDIVEKVKQSIYKKNRDDFSRILNIVGEFLNEEFKIMNGNYVPDILLGCVPGDTSGAIDNIKIIVSGMIINDKKIRILELIDNDTEIFRHTFLISQEGSMLWYCFYKCLWSKLGEHVRYELSIIQEFIEHNKDKITYDQCIRSGIHRNLKEYFETFHSDVISFF</sequence>
<reference evidence="2" key="1">
    <citation type="submission" date="2017-06" db="EMBL/GenBank/DDBJ databases">
        <authorList>
            <person name="Cremers G."/>
        </authorList>
    </citation>
    <scope>NUCLEOTIDE SEQUENCE [LARGE SCALE GENOMIC DNA]</scope>
</reference>